<keyword evidence="3" id="KW-1185">Reference proteome</keyword>
<sequence>MSDKLLAWYPSATLFATWVQARHGSDDCRRTVLNSYPKTVQAKMRSRWHPLHTSMHMWNKNSLANVSLSCLGDRTEMAHSVEARTPFVDHHLTEYINRWPPSARSAPIDLLVLGDSSNLLRYGSPTTTLLFKVTGTALCSGGAGY</sequence>
<dbReference type="Pfam" id="PF00733">
    <property type="entry name" value="Asn_synthase"/>
    <property type="match status" value="1"/>
</dbReference>
<proteinExistence type="predicted"/>
<comment type="caution">
    <text evidence="2">The sequence shown here is derived from an EMBL/GenBank/DDBJ whole genome shotgun (WGS) entry which is preliminary data.</text>
</comment>
<dbReference type="GeneID" id="83207342"/>
<evidence type="ECO:0000259" key="1">
    <source>
        <dbReference type="Pfam" id="PF00733"/>
    </source>
</evidence>
<accession>A0A9W9N9V7</accession>
<dbReference type="AlphaFoldDB" id="A0A9W9N9V7"/>
<dbReference type="OrthoDB" id="409189at2759"/>
<protein>
    <submittedName>
        <fullName evidence="2">Glutamine-hydrolyzing asparagine synthase</fullName>
    </submittedName>
</protein>
<reference evidence="2" key="2">
    <citation type="journal article" date="2023" name="IMA Fungus">
        <title>Comparative genomic study of the Penicillium genus elucidates a diverse pangenome and 15 lateral gene transfer events.</title>
        <authorList>
            <person name="Petersen C."/>
            <person name="Sorensen T."/>
            <person name="Nielsen M.R."/>
            <person name="Sondergaard T.E."/>
            <person name="Sorensen J.L."/>
            <person name="Fitzpatrick D.A."/>
            <person name="Frisvad J.C."/>
            <person name="Nielsen K.L."/>
        </authorList>
    </citation>
    <scope>NUCLEOTIDE SEQUENCE</scope>
    <source>
        <strain evidence="2">IBT 19713</strain>
    </source>
</reference>
<dbReference type="RefSeq" id="XP_058325561.1">
    <property type="nucleotide sequence ID" value="XM_058480038.1"/>
</dbReference>
<evidence type="ECO:0000313" key="3">
    <source>
        <dbReference type="Proteomes" id="UP001150941"/>
    </source>
</evidence>
<gene>
    <name evidence="2" type="ORF">N7468_010743</name>
</gene>
<dbReference type="InterPro" id="IPR014729">
    <property type="entry name" value="Rossmann-like_a/b/a_fold"/>
</dbReference>
<feature type="domain" description="Asparagine synthetase" evidence="1">
    <location>
        <begin position="32"/>
        <end position="106"/>
    </location>
</feature>
<name>A0A9W9N9V7_9EURO</name>
<organism evidence="2 3">
    <name type="scientific">Penicillium chermesinum</name>
    <dbReference type="NCBI Taxonomy" id="63820"/>
    <lineage>
        <taxon>Eukaryota</taxon>
        <taxon>Fungi</taxon>
        <taxon>Dikarya</taxon>
        <taxon>Ascomycota</taxon>
        <taxon>Pezizomycotina</taxon>
        <taxon>Eurotiomycetes</taxon>
        <taxon>Eurotiomycetidae</taxon>
        <taxon>Eurotiales</taxon>
        <taxon>Aspergillaceae</taxon>
        <taxon>Penicillium</taxon>
    </lineage>
</organism>
<dbReference type="GO" id="GO:0006529">
    <property type="term" value="P:asparagine biosynthetic process"/>
    <property type="evidence" value="ECO:0007669"/>
    <property type="project" value="InterPro"/>
</dbReference>
<dbReference type="InterPro" id="IPR001962">
    <property type="entry name" value="Asn_synthase"/>
</dbReference>
<dbReference type="EMBL" id="JAPQKS010000009">
    <property type="protein sequence ID" value="KAJ5215064.1"/>
    <property type="molecule type" value="Genomic_DNA"/>
</dbReference>
<dbReference type="Proteomes" id="UP001150941">
    <property type="component" value="Unassembled WGS sequence"/>
</dbReference>
<evidence type="ECO:0000313" key="2">
    <source>
        <dbReference type="EMBL" id="KAJ5215064.1"/>
    </source>
</evidence>
<reference evidence="2" key="1">
    <citation type="submission" date="2022-11" db="EMBL/GenBank/DDBJ databases">
        <authorList>
            <person name="Petersen C."/>
        </authorList>
    </citation>
    <scope>NUCLEOTIDE SEQUENCE</scope>
    <source>
        <strain evidence="2">IBT 19713</strain>
    </source>
</reference>
<dbReference type="Gene3D" id="3.40.50.620">
    <property type="entry name" value="HUPs"/>
    <property type="match status" value="1"/>
</dbReference>
<dbReference type="SUPFAM" id="SSF52402">
    <property type="entry name" value="Adenine nucleotide alpha hydrolases-like"/>
    <property type="match status" value="1"/>
</dbReference>
<dbReference type="GO" id="GO:0004066">
    <property type="term" value="F:asparagine synthase (glutamine-hydrolyzing) activity"/>
    <property type="evidence" value="ECO:0007669"/>
    <property type="project" value="InterPro"/>
</dbReference>